<evidence type="ECO:0000256" key="5">
    <source>
        <dbReference type="ARBA" id="ARBA00006045"/>
    </source>
</evidence>
<dbReference type="GO" id="GO:0005634">
    <property type="term" value="C:nucleus"/>
    <property type="evidence" value="ECO:0007669"/>
    <property type="project" value="UniProtKB-SubCell"/>
</dbReference>
<accession>A0A4D9D7I0</accession>
<reference evidence="15 16" key="1">
    <citation type="submission" date="2019-01" db="EMBL/GenBank/DDBJ databases">
        <title>Nuclear Genome Assembly of the Microalgal Biofuel strain Nannochloropsis salina CCMP1776.</title>
        <authorList>
            <person name="Hovde B."/>
        </authorList>
    </citation>
    <scope>NUCLEOTIDE SEQUENCE [LARGE SCALE GENOMIC DNA]</scope>
    <source>
        <strain evidence="15 16">CCMP1776</strain>
    </source>
</reference>
<keyword evidence="11" id="KW-0464">Manganese</keyword>
<keyword evidence="10" id="KW-0408">Iron</keyword>
<comment type="caution">
    <text evidence="15">The sequence shown here is derived from an EMBL/GenBank/DDBJ whole genome shotgun (WGS) entry which is preliminary data.</text>
</comment>
<evidence type="ECO:0000256" key="12">
    <source>
        <dbReference type="ARBA" id="ARBA00023242"/>
    </source>
</evidence>
<comment type="cofactor">
    <cofactor evidence="2">
        <name>Zn(2+)</name>
        <dbReference type="ChEBI" id="CHEBI:29105"/>
    </cofactor>
</comment>
<dbReference type="InterPro" id="IPR007708">
    <property type="entry name" value="DBR1_C"/>
</dbReference>
<comment type="cofactor">
    <cofactor evidence="1">
        <name>Mn(2+)</name>
        <dbReference type="ChEBI" id="CHEBI:29035"/>
    </cofactor>
</comment>
<evidence type="ECO:0000313" key="16">
    <source>
        <dbReference type="Proteomes" id="UP000355283"/>
    </source>
</evidence>
<dbReference type="Pfam" id="PF09809">
    <property type="entry name" value="MRP-L27"/>
    <property type="match status" value="1"/>
</dbReference>
<dbReference type="PANTHER" id="PTHR12849">
    <property type="entry name" value="RNA LARIAT DEBRANCHING ENZYME"/>
    <property type="match status" value="1"/>
</dbReference>
<protein>
    <recommendedName>
        <fullName evidence="14">Lariat debranching enzyme C-terminal domain-containing protein</fullName>
    </recommendedName>
</protein>
<evidence type="ECO:0000256" key="4">
    <source>
        <dbReference type="ARBA" id="ARBA00004123"/>
    </source>
</evidence>
<evidence type="ECO:0000256" key="8">
    <source>
        <dbReference type="ARBA" id="ARBA00022801"/>
    </source>
</evidence>
<evidence type="ECO:0000313" key="15">
    <source>
        <dbReference type="EMBL" id="TFJ87671.1"/>
    </source>
</evidence>
<dbReference type="GO" id="GO:0046872">
    <property type="term" value="F:metal ion binding"/>
    <property type="evidence" value="ECO:0007669"/>
    <property type="project" value="UniProtKB-KW"/>
</dbReference>
<dbReference type="InterPro" id="IPR041816">
    <property type="entry name" value="Dbr1_N"/>
</dbReference>
<organism evidence="15 16">
    <name type="scientific">Nannochloropsis salina CCMP1776</name>
    <dbReference type="NCBI Taxonomy" id="1027361"/>
    <lineage>
        <taxon>Eukaryota</taxon>
        <taxon>Sar</taxon>
        <taxon>Stramenopiles</taxon>
        <taxon>Ochrophyta</taxon>
        <taxon>Eustigmatophyceae</taxon>
        <taxon>Eustigmatales</taxon>
        <taxon>Monodopsidaceae</taxon>
        <taxon>Microchloropsis</taxon>
        <taxon>Microchloropsis salina</taxon>
    </lineage>
</organism>
<dbReference type="SMART" id="SM01124">
    <property type="entry name" value="DBR1"/>
    <property type="match status" value="1"/>
</dbReference>
<evidence type="ECO:0000256" key="11">
    <source>
        <dbReference type="ARBA" id="ARBA00023211"/>
    </source>
</evidence>
<keyword evidence="16" id="KW-1185">Reference proteome</keyword>
<dbReference type="CDD" id="cd00844">
    <property type="entry name" value="MPP_Dbr1_N"/>
    <property type="match status" value="1"/>
</dbReference>
<name>A0A4D9D7I0_9STRA</name>
<gene>
    <name evidence="15" type="ORF">NSK_001021</name>
</gene>
<dbReference type="InterPro" id="IPR029052">
    <property type="entry name" value="Metallo-depent_PP-like"/>
</dbReference>
<dbReference type="Gene3D" id="3.60.21.10">
    <property type="match status" value="1"/>
</dbReference>
<evidence type="ECO:0000256" key="13">
    <source>
        <dbReference type="SAM" id="MobiDB-lite"/>
    </source>
</evidence>
<dbReference type="SUPFAM" id="SSF56300">
    <property type="entry name" value="Metallo-dependent phosphatases"/>
    <property type="match status" value="1"/>
</dbReference>
<dbReference type="InterPro" id="IPR004843">
    <property type="entry name" value="Calcineurin-like_PHP"/>
</dbReference>
<dbReference type="GO" id="GO:0000398">
    <property type="term" value="P:mRNA splicing, via spliceosome"/>
    <property type="evidence" value="ECO:0007669"/>
    <property type="project" value="TreeGrafter"/>
</dbReference>
<keyword evidence="7" id="KW-0479">Metal-binding</keyword>
<feature type="domain" description="Lariat debranching enzyme C-terminal" evidence="14">
    <location>
        <begin position="328"/>
        <end position="484"/>
    </location>
</feature>
<keyword evidence="8" id="KW-0378">Hydrolase</keyword>
<comment type="cofactor">
    <cofactor evidence="3">
        <name>Fe(2+)</name>
        <dbReference type="ChEBI" id="CHEBI:29033"/>
    </cofactor>
</comment>
<dbReference type="Pfam" id="PF05011">
    <property type="entry name" value="DBR1"/>
    <property type="match status" value="1"/>
</dbReference>
<dbReference type="GO" id="GO:0003735">
    <property type="term" value="F:structural constituent of ribosome"/>
    <property type="evidence" value="ECO:0007669"/>
    <property type="project" value="InterPro"/>
</dbReference>
<proteinExistence type="inferred from homology"/>
<dbReference type="InterPro" id="IPR019189">
    <property type="entry name" value="Ribosomal_mL41"/>
</dbReference>
<feature type="region of interest" description="Disordered" evidence="13">
    <location>
        <begin position="489"/>
        <end position="526"/>
    </location>
</feature>
<dbReference type="AlphaFoldDB" id="A0A4D9D7I0"/>
<evidence type="ECO:0000256" key="7">
    <source>
        <dbReference type="ARBA" id="ARBA00022723"/>
    </source>
</evidence>
<dbReference type="EMBL" id="SDOX01000005">
    <property type="protein sequence ID" value="TFJ87671.1"/>
    <property type="molecule type" value="Genomic_DNA"/>
</dbReference>
<feature type="compositionally biased region" description="Basic and acidic residues" evidence="13">
    <location>
        <begin position="564"/>
        <end position="575"/>
    </location>
</feature>
<dbReference type="FunFam" id="3.60.21.10:FF:000035">
    <property type="entry name" value="Lariat debranching enzyme"/>
    <property type="match status" value="1"/>
</dbReference>
<dbReference type="PANTHER" id="PTHR12849:SF0">
    <property type="entry name" value="LARIAT DEBRANCHING ENZYME"/>
    <property type="match status" value="1"/>
</dbReference>
<feature type="region of interest" description="Disordered" evidence="13">
    <location>
        <begin position="449"/>
        <end position="468"/>
    </location>
</feature>
<dbReference type="GO" id="GO:0005762">
    <property type="term" value="C:mitochondrial large ribosomal subunit"/>
    <property type="evidence" value="ECO:0007669"/>
    <property type="project" value="InterPro"/>
</dbReference>
<evidence type="ECO:0000256" key="2">
    <source>
        <dbReference type="ARBA" id="ARBA00001947"/>
    </source>
</evidence>
<dbReference type="Pfam" id="PF00149">
    <property type="entry name" value="Metallophos"/>
    <property type="match status" value="1"/>
</dbReference>
<evidence type="ECO:0000256" key="6">
    <source>
        <dbReference type="ARBA" id="ARBA00022664"/>
    </source>
</evidence>
<evidence type="ECO:0000256" key="3">
    <source>
        <dbReference type="ARBA" id="ARBA00001954"/>
    </source>
</evidence>
<evidence type="ECO:0000256" key="9">
    <source>
        <dbReference type="ARBA" id="ARBA00022833"/>
    </source>
</evidence>
<keyword evidence="6" id="KW-0507">mRNA processing</keyword>
<evidence type="ECO:0000256" key="1">
    <source>
        <dbReference type="ARBA" id="ARBA00001936"/>
    </source>
</evidence>
<dbReference type="Proteomes" id="UP000355283">
    <property type="component" value="Unassembled WGS sequence"/>
</dbReference>
<keyword evidence="12" id="KW-0539">Nucleus</keyword>
<dbReference type="GO" id="GO:0008419">
    <property type="term" value="F:RNA lariat debranching enzyme activity"/>
    <property type="evidence" value="ECO:0007669"/>
    <property type="project" value="TreeGrafter"/>
</dbReference>
<feature type="region of interest" description="Disordered" evidence="13">
    <location>
        <begin position="563"/>
        <end position="621"/>
    </location>
</feature>
<evidence type="ECO:0000259" key="14">
    <source>
        <dbReference type="SMART" id="SM01124"/>
    </source>
</evidence>
<comment type="similarity">
    <text evidence="5">Belongs to the lariat debranching enzyme family.</text>
</comment>
<keyword evidence="9" id="KW-0862">Zinc</keyword>
<evidence type="ECO:0000256" key="10">
    <source>
        <dbReference type="ARBA" id="ARBA00023004"/>
    </source>
</evidence>
<sequence length="621" mass="68908">MPLLAGINTGFQRLSKYLSKAARKRLPLSPKRTGKGFYKGNKCASTGRINSIGRFRMDERKRVELNVPDLTGFKLKPYKIMHKNLRIVVEGCCHGELDQIYASIALIEQESGQNVDLLICCGDFQAVRNKEDLKSMNVPSKYLTMASFHRYYSGEKVAPVLTIFIGGNHEASNHLQELYYGGWVAPNIYYLGCSGVVSVGGVRIAGISGIYNGRDYHRGHFEVPPYSPSTLRSIYHVREYEVFKLAQLASGSGARGDSAHVDVMLSHDWPRGIYHHGDMGQLLRTKPYFRKECETNTLGSQAAELLLNLLQPSYWFAGHLHCKFAAVVRHSSSTSQMSTPAKVTKFLALDKCLPNRDFLQLVEIPRPPDRWEQPVRLEYDLEWLAILRSTHSLLSRAEREVVLPRESRRVAPDDLEWVRARLAAACKRRGDDPSQALEIQPDAFVKTAPVHEPSSTDGLHGGGSLRGSPQTDALLKLLELGHRVTVPYTPCPPQAGAHVSQRSPSRRLESAQPGQRNSGEEEQRGTSLFFLDRGEDRGSSLPDPDSIDLDEVESAVCEDAVAQEYDRQEIVKPESEGGGGEDVIVFKGDHSPAHAAPGSQPSPRVHPSRPKLILPPPSLSD</sequence>
<comment type="subcellular location">
    <subcellularLocation>
        <location evidence="4">Nucleus</location>
    </subcellularLocation>
</comment>
<dbReference type="OrthoDB" id="407609at2759"/>